<sequence length="90" mass="9687">MKKTVLLTLACCVSLMGCATQSDDCVEGKIVDASMNTLTIEVDSNPMSFSTMDTDKSKINGLVLGKTVKVCYSGKYKEGMKAIKLLPSEK</sequence>
<feature type="signal peptide" evidence="1">
    <location>
        <begin position="1"/>
        <end position="22"/>
    </location>
</feature>
<organism evidence="2 3">
    <name type="scientific">Candidatus Aphodousia faecigallinarum</name>
    <dbReference type="NCBI Taxonomy" id="2840677"/>
    <lineage>
        <taxon>Bacteria</taxon>
        <taxon>Pseudomonadati</taxon>
        <taxon>Pseudomonadota</taxon>
        <taxon>Betaproteobacteria</taxon>
        <taxon>Burkholderiales</taxon>
        <taxon>Sutterellaceae</taxon>
        <taxon>Sutterellaceae incertae sedis</taxon>
        <taxon>Candidatus Aphodousia</taxon>
    </lineage>
</organism>
<dbReference type="Proteomes" id="UP000824083">
    <property type="component" value="Unassembled WGS sequence"/>
</dbReference>
<protein>
    <recommendedName>
        <fullName evidence="4">DUF5666 domain-containing protein</fullName>
    </recommendedName>
</protein>
<evidence type="ECO:0008006" key="4">
    <source>
        <dbReference type="Google" id="ProtNLM"/>
    </source>
</evidence>
<gene>
    <name evidence="2" type="ORF">IAC56_04845</name>
</gene>
<reference evidence="2" key="1">
    <citation type="submission" date="2020-10" db="EMBL/GenBank/DDBJ databases">
        <authorList>
            <person name="Gilroy R."/>
        </authorList>
    </citation>
    <scope>NUCLEOTIDE SEQUENCE</scope>
    <source>
        <strain evidence="2">7463</strain>
    </source>
</reference>
<proteinExistence type="predicted"/>
<reference evidence="2" key="2">
    <citation type="journal article" date="2021" name="PeerJ">
        <title>Extensive microbial diversity within the chicken gut microbiome revealed by metagenomics and culture.</title>
        <authorList>
            <person name="Gilroy R."/>
            <person name="Ravi A."/>
            <person name="Getino M."/>
            <person name="Pursley I."/>
            <person name="Horton D.L."/>
            <person name="Alikhan N.F."/>
            <person name="Baker D."/>
            <person name="Gharbi K."/>
            <person name="Hall N."/>
            <person name="Watson M."/>
            <person name="Adriaenssens E.M."/>
            <person name="Foster-Nyarko E."/>
            <person name="Jarju S."/>
            <person name="Secka A."/>
            <person name="Antonio M."/>
            <person name="Oren A."/>
            <person name="Chaudhuri R.R."/>
            <person name="La Ragione R."/>
            <person name="Hildebrand F."/>
            <person name="Pallen M.J."/>
        </authorList>
    </citation>
    <scope>NUCLEOTIDE SEQUENCE</scope>
    <source>
        <strain evidence="2">7463</strain>
    </source>
</reference>
<evidence type="ECO:0000256" key="1">
    <source>
        <dbReference type="SAM" id="SignalP"/>
    </source>
</evidence>
<dbReference type="EMBL" id="DVMY01000078">
    <property type="protein sequence ID" value="HIU37581.1"/>
    <property type="molecule type" value="Genomic_DNA"/>
</dbReference>
<dbReference type="PROSITE" id="PS51257">
    <property type="entry name" value="PROKAR_LIPOPROTEIN"/>
    <property type="match status" value="1"/>
</dbReference>
<keyword evidence="1" id="KW-0732">Signal</keyword>
<dbReference type="AlphaFoldDB" id="A0A9D1IJ21"/>
<name>A0A9D1IJ21_9BURK</name>
<comment type="caution">
    <text evidence="2">The sequence shown here is derived from an EMBL/GenBank/DDBJ whole genome shotgun (WGS) entry which is preliminary data.</text>
</comment>
<evidence type="ECO:0000313" key="3">
    <source>
        <dbReference type="Proteomes" id="UP000824083"/>
    </source>
</evidence>
<accession>A0A9D1IJ21</accession>
<evidence type="ECO:0000313" key="2">
    <source>
        <dbReference type="EMBL" id="HIU37581.1"/>
    </source>
</evidence>
<feature type="chain" id="PRO_5038451877" description="DUF5666 domain-containing protein" evidence="1">
    <location>
        <begin position="23"/>
        <end position="90"/>
    </location>
</feature>